<feature type="domain" description="MADF" evidence="1">
    <location>
        <begin position="13"/>
        <end position="109"/>
    </location>
</feature>
<dbReference type="EMBL" id="GEZM01055712">
    <property type="protein sequence ID" value="JAV72974.1"/>
    <property type="molecule type" value="Transcribed_RNA"/>
</dbReference>
<dbReference type="OrthoDB" id="6152242at2759"/>
<dbReference type="InterPro" id="IPR006578">
    <property type="entry name" value="MADF-dom"/>
</dbReference>
<dbReference type="EMBL" id="VVIM01000005">
    <property type="protein sequence ID" value="KAB0799339.1"/>
    <property type="molecule type" value="Genomic_DNA"/>
</dbReference>
<dbReference type="InParanoid" id="A0A1Y1LH67"/>
<dbReference type="PROSITE" id="PS51029">
    <property type="entry name" value="MADF"/>
    <property type="match status" value="1"/>
</dbReference>
<keyword evidence="4" id="KW-1185">Reference proteome</keyword>
<dbReference type="FunCoup" id="A0A1Y1LH67">
    <property type="interactions" value="20"/>
</dbReference>
<dbReference type="Proteomes" id="UP000327044">
    <property type="component" value="Unassembled WGS sequence"/>
</dbReference>
<evidence type="ECO:0000259" key="1">
    <source>
        <dbReference type="PROSITE" id="PS51029"/>
    </source>
</evidence>
<dbReference type="PANTHER" id="PTHR21505:SF8">
    <property type="entry name" value="DPT-YFP REPRESSOR BY OVEREXPRESSION, ISOFORM D-RELATED"/>
    <property type="match status" value="1"/>
</dbReference>
<dbReference type="SMART" id="SM00595">
    <property type="entry name" value="MADF"/>
    <property type="match status" value="1"/>
</dbReference>
<gene>
    <name evidence="3" type="ORF">PPYR_07219</name>
</gene>
<dbReference type="AlphaFoldDB" id="A0A1Y1LH67"/>
<evidence type="ECO:0000313" key="4">
    <source>
        <dbReference type="Proteomes" id="UP000327044"/>
    </source>
</evidence>
<evidence type="ECO:0000313" key="3">
    <source>
        <dbReference type="EMBL" id="KAB0799339.1"/>
    </source>
</evidence>
<accession>A0A1Y1LH67</accession>
<name>A0A1Y1LH67_PHOPY</name>
<reference evidence="3" key="3">
    <citation type="submission" date="2019-08" db="EMBL/GenBank/DDBJ databases">
        <authorList>
            <consortium name="Photinus pyralis genome working group"/>
            <person name="Fallon T.R."/>
            <person name="Sander Lower S.E."/>
            <person name="Weng J.-K."/>
        </authorList>
    </citation>
    <scope>NUCLEOTIDE SEQUENCE</scope>
    <source>
        <strain evidence="3">1611_PpyrPB1</strain>
        <tissue evidence="3">Whole body</tissue>
    </source>
</reference>
<protein>
    <recommendedName>
        <fullName evidence="1">MADF domain-containing protein</fullName>
    </recommendedName>
</protein>
<reference evidence="3 4" key="2">
    <citation type="journal article" date="2018" name="Elife">
        <title>Firefly genomes illuminate parallel origins of bioluminescence in beetles.</title>
        <authorList>
            <person name="Fallon T.R."/>
            <person name="Lower S.E."/>
            <person name="Chang C.H."/>
            <person name="Bessho-Uehara M."/>
            <person name="Martin G.J."/>
            <person name="Bewick A.J."/>
            <person name="Behringer M."/>
            <person name="Debat H.J."/>
            <person name="Wong I."/>
            <person name="Day J.C."/>
            <person name="Suvorov A."/>
            <person name="Silva C.J."/>
            <person name="Stanger-Hall K.F."/>
            <person name="Hall D.W."/>
            <person name="Schmitz R.J."/>
            <person name="Nelson D.R."/>
            <person name="Lewis S.M."/>
            <person name="Shigenobu S."/>
            <person name="Bybee S.M."/>
            <person name="Larracuente A.M."/>
            <person name="Oba Y."/>
            <person name="Weng J.K."/>
        </authorList>
    </citation>
    <scope>NUCLEOTIDE SEQUENCE [LARGE SCALE GENOMIC DNA]</scope>
    <source>
        <strain evidence="3">1611_PpyrPB1</strain>
        <tissue evidence="3">Whole body</tissue>
    </source>
</reference>
<sequence>MDVLTLHEKFIRELISLYRELPAVWKVKSIEYKNKDLKRESYDILVRKCREYVHDADREFVKNKINSLRTSFRKEYKKYLKSKEDCNTETYVPRLWYYNLLLFTVQDSDDQEDDSLTMNEEPGFFDLKSEPGSPHIPLTEDNDPLSTHVAKKSFHVDITPVEDVYDAIGKNVAHKLRGMSQQQRIIAEKIIGDVMYYGQMESLTPDSHLTFQSEK</sequence>
<dbReference type="PANTHER" id="PTHR21505">
    <property type="entry name" value="MADF DOMAIN-CONTAINING PROTEIN-RELATED"/>
    <property type="match status" value="1"/>
</dbReference>
<evidence type="ECO:0000313" key="2">
    <source>
        <dbReference type="EMBL" id="JAV72974.1"/>
    </source>
</evidence>
<organism evidence="2">
    <name type="scientific">Photinus pyralis</name>
    <name type="common">Common eastern firefly</name>
    <name type="synonym">Lampyris pyralis</name>
    <dbReference type="NCBI Taxonomy" id="7054"/>
    <lineage>
        <taxon>Eukaryota</taxon>
        <taxon>Metazoa</taxon>
        <taxon>Ecdysozoa</taxon>
        <taxon>Arthropoda</taxon>
        <taxon>Hexapoda</taxon>
        <taxon>Insecta</taxon>
        <taxon>Pterygota</taxon>
        <taxon>Neoptera</taxon>
        <taxon>Endopterygota</taxon>
        <taxon>Coleoptera</taxon>
        <taxon>Polyphaga</taxon>
        <taxon>Elateriformia</taxon>
        <taxon>Elateroidea</taxon>
        <taxon>Lampyridae</taxon>
        <taxon>Lampyrinae</taxon>
        <taxon>Photinus</taxon>
    </lineage>
</organism>
<proteinExistence type="predicted"/>
<dbReference type="Pfam" id="PF10545">
    <property type="entry name" value="MADF_DNA_bdg"/>
    <property type="match status" value="1"/>
</dbReference>
<reference evidence="2" key="1">
    <citation type="journal article" date="2016" name="Sci. Rep.">
        <title>Molecular characterization of firefly nuptial gifts: a multi-omics approach sheds light on postcopulatory sexual selection.</title>
        <authorList>
            <person name="Al-Wathiqui N."/>
            <person name="Fallon T.R."/>
            <person name="South A."/>
            <person name="Weng J.K."/>
            <person name="Lewis S.M."/>
        </authorList>
    </citation>
    <scope>NUCLEOTIDE SEQUENCE</scope>
</reference>